<dbReference type="AlphaFoldDB" id="R3WI69"/>
<organism evidence="6 7">
    <name type="scientific">Enterococcus phoeniculicola ATCC BAA-412</name>
    <dbReference type="NCBI Taxonomy" id="1158610"/>
    <lineage>
        <taxon>Bacteria</taxon>
        <taxon>Bacillati</taxon>
        <taxon>Bacillota</taxon>
        <taxon>Bacilli</taxon>
        <taxon>Lactobacillales</taxon>
        <taxon>Enterococcaceae</taxon>
        <taxon>Enterococcus</taxon>
    </lineage>
</organism>
<dbReference type="HOGENOM" id="CLU_069356_43_2_9"/>
<dbReference type="Proteomes" id="UP000013785">
    <property type="component" value="Unassembled WGS sequence"/>
</dbReference>
<keyword evidence="1" id="KW-0805">Transcription regulation</keyword>
<feature type="domain" description="HTH tetR-type" evidence="5">
    <location>
        <begin position="1"/>
        <end position="50"/>
    </location>
</feature>
<protein>
    <recommendedName>
        <fullName evidence="5">HTH tetR-type domain-containing protein</fullName>
    </recommendedName>
</protein>
<evidence type="ECO:0000256" key="2">
    <source>
        <dbReference type="ARBA" id="ARBA00023125"/>
    </source>
</evidence>
<evidence type="ECO:0000313" key="6">
    <source>
        <dbReference type="EMBL" id="EOL41575.1"/>
    </source>
</evidence>
<dbReference type="Gene3D" id="1.10.10.60">
    <property type="entry name" value="Homeodomain-like"/>
    <property type="match status" value="1"/>
</dbReference>
<dbReference type="SUPFAM" id="SSF46689">
    <property type="entry name" value="Homeodomain-like"/>
    <property type="match status" value="1"/>
</dbReference>
<dbReference type="Pfam" id="PF13305">
    <property type="entry name" value="TetR_C_33"/>
    <property type="match status" value="1"/>
</dbReference>
<proteinExistence type="predicted"/>
<dbReference type="GO" id="GO:0003677">
    <property type="term" value="F:DNA binding"/>
    <property type="evidence" value="ECO:0007669"/>
    <property type="project" value="UniProtKB-UniRule"/>
</dbReference>
<dbReference type="InterPro" id="IPR009057">
    <property type="entry name" value="Homeodomain-like_sf"/>
</dbReference>
<dbReference type="SUPFAM" id="SSF48498">
    <property type="entry name" value="Tetracyclin repressor-like, C-terminal domain"/>
    <property type="match status" value="1"/>
</dbReference>
<name>R3WI69_9ENTE</name>
<dbReference type="PATRIC" id="fig|1158610.3.peg.3127"/>
<dbReference type="Gene3D" id="1.10.357.10">
    <property type="entry name" value="Tetracycline Repressor, domain 2"/>
    <property type="match status" value="1"/>
</dbReference>
<sequence length="172" mass="19991">MEMIENTEDHKVSLRQLAKKLDVKAPSLYNYFAGFDELIEEVQVRIFQQITKKVMYSIAGKSGREAFMCAGRSWVRYGLENPALYQWISWENLHLTEEGKLFISAFINIFQQYNFSEEILSDVMRTVRSYVHGFTSLSIQLNSLNNDEGRLSKSFMYGMEIIYSGIISQPLE</sequence>
<dbReference type="STRING" id="154621.RV11_GL000950"/>
<dbReference type="PROSITE" id="PS50977">
    <property type="entry name" value="HTH_TETR_2"/>
    <property type="match status" value="1"/>
</dbReference>
<keyword evidence="2 4" id="KW-0238">DNA-binding</keyword>
<gene>
    <name evidence="6" type="ORF">UC3_03138</name>
</gene>
<dbReference type="EMBL" id="AJAT01000018">
    <property type="protein sequence ID" value="EOL41575.1"/>
    <property type="molecule type" value="Genomic_DNA"/>
</dbReference>
<dbReference type="InterPro" id="IPR001647">
    <property type="entry name" value="HTH_TetR"/>
</dbReference>
<reference evidence="6 7" key="1">
    <citation type="submission" date="2013-02" db="EMBL/GenBank/DDBJ databases">
        <title>The Genome Sequence of Enterococcus phoeniculicola BAA-412.</title>
        <authorList>
            <consortium name="The Broad Institute Genome Sequencing Platform"/>
            <consortium name="The Broad Institute Genome Sequencing Center for Infectious Disease"/>
            <person name="Earl A.M."/>
            <person name="Gilmore M.S."/>
            <person name="Lebreton F."/>
            <person name="Walker B."/>
            <person name="Young S.K."/>
            <person name="Zeng Q."/>
            <person name="Gargeya S."/>
            <person name="Fitzgerald M."/>
            <person name="Haas B."/>
            <person name="Abouelleil A."/>
            <person name="Alvarado L."/>
            <person name="Arachchi H.M."/>
            <person name="Berlin A.M."/>
            <person name="Chapman S.B."/>
            <person name="Dewar J."/>
            <person name="Goldberg J."/>
            <person name="Griggs A."/>
            <person name="Gujja S."/>
            <person name="Hansen M."/>
            <person name="Howarth C."/>
            <person name="Imamovic A."/>
            <person name="Larimer J."/>
            <person name="McCowan C."/>
            <person name="Murphy C."/>
            <person name="Neiman D."/>
            <person name="Pearson M."/>
            <person name="Priest M."/>
            <person name="Roberts A."/>
            <person name="Saif S."/>
            <person name="Shea T."/>
            <person name="Sisk P."/>
            <person name="Sykes S."/>
            <person name="Wortman J."/>
            <person name="Nusbaum C."/>
            <person name="Birren B."/>
        </authorList>
    </citation>
    <scope>NUCLEOTIDE SEQUENCE [LARGE SCALE GENOMIC DNA]</scope>
    <source>
        <strain evidence="6 7">ATCC BAA-412</strain>
    </source>
</reference>
<keyword evidence="7" id="KW-1185">Reference proteome</keyword>
<dbReference type="InterPro" id="IPR036271">
    <property type="entry name" value="Tet_transcr_reg_TetR-rel_C_sf"/>
</dbReference>
<evidence type="ECO:0000259" key="5">
    <source>
        <dbReference type="PROSITE" id="PS50977"/>
    </source>
</evidence>
<comment type="caution">
    <text evidence="6">The sequence shown here is derived from an EMBL/GenBank/DDBJ whole genome shotgun (WGS) entry which is preliminary data.</text>
</comment>
<evidence type="ECO:0000256" key="1">
    <source>
        <dbReference type="ARBA" id="ARBA00023015"/>
    </source>
</evidence>
<evidence type="ECO:0000313" key="7">
    <source>
        <dbReference type="Proteomes" id="UP000013785"/>
    </source>
</evidence>
<dbReference type="eggNOG" id="COG1309">
    <property type="taxonomic scope" value="Bacteria"/>
</dbReference>
<feature type="DNA-binding region" description="H-T-H motif" evidence="4">
    <location>
        <begin position="13"/>
        <end position="32"/>
    </location>
</feature>
<accession>R3WI69</accession>
<dbReference type="InterPro" id="IPR025996">
    <property type="entry name" value="MT1864/Rv1816-like_C"/>
</dbReference>
<evidence type="ECO:0000256" key="3">
    <source>
        <dbReference type="ARBA" id="ARBA00023163"/>
    </source>
</evidence>
<keyword evidence="3" id="KW-0804">Transcription</keyword>
<evidence type="ECO:0000256" key="4">
    <source>
        <dbReference type="PROSITE-ProRule" id="PRU00335"/>
    </source>
</evidence>